<evidence type="ECO:0000313" key="1">
    <source>
        <dbReference type="EMBL" id="TGY97697.1"/>
    </source>
</evidence>
<dbReference type="EMBL" id="SRYA01000005">
    <property type="protein sequence ID" value="TGY97697.1"/>
    <property type="molecule type" value="Genomic_DNA"/>
</dbReference>
<organism evidence="1 2">
    <name type="scientific">Petralouisia muris</name>
    <dbReference type="NCBI Taxonomy" id="3032872"/>
    <lineage>
        <taxon>Bacteria</taxon>
        <taxon>Bacillati</taxon>
        <taxon>Bacillota</taxon>
        <taxon>Clostridia</taxon>
        <taxon>Lachnospirales</taxon>
        <taxon>Lachnospiraceae</taxon>
        <taxon>Petralouisia</taxon>
    </lineage>
</organism>
<comment type="caution">
    <text evidence="1">The sequence shown here is derived from an EMBL/GenBank/DDBJ whole genome shotgun (WGS) entry which is preliminary data.</text>
</comment>
<sequence length="2523" mass="283172">MRSENMSYLQESGDANSGYFNGQRGNSSADSVLGTVDLFSASVKLPFVFGTLEGRDHLSVTLQANYIQQEPEEFFRQNRKSPQSVLGYGWSMELPSVVTFGSNVRQSYQRNFFLVGNGGTFPLYRIGKTENKVEFFAVEHPLWKFYFCEEEESYWEVHREDGSVWKYGGSKDSNALSLCWDNWIGPSVSQGAAEFASGWYLSEIRGAMGAAVEYQYENVQEPLGGGSYTRTMRLSRVVSSYGQQAQFSYLPKEDSEYSLMHPAWKGQNPWQEKYEDRYLESITFSNEKGECLYQQKLSYELRDSLEGEKKRLLASAVQVTAEGEALEPMTFSYGETEGTFGLLKEIHYPLAGCVRYGYETKTLPKSRGFGSVSLLEGWEAHVYTGDEFYLCLFRQENRMKGSIHYWDMGWQEFSLDFLENVRAEDVKAELGMGYACLSYRDVYTNRYILKVIKRCPLRRFHWETQEWVMENSGVRPALACGSDFIGFMEKSGNCLTILQYQYTDNCWHENILSVEGREFQALGAGNGFLLGAFGKEGNQSVRFLSFYSDEEHNWQVGQALDMSVNVDWSVVQNGSVWAIGSCHAGACFAALEGNMLQTTLALLSWTDDYKLNRCEIHNHSYPADLEMPALYAIATDTLIGYGEHVYRYEPEGWVAGKLLTPKSGGQYRYSYGSDVALGAEKTEGEHRFYGINYNPYSRQWEREGAPYCSNVSQYEGVCQPLAVGEYAVLGRNIFTFSQGGWEQIGNLEEGADYENVQTDASGSYLLYQQKAYRRLVQVPLLDNHMGEHETYEELCLDSGRALGFQSSDFGFYGFMDAGRELQMFRVRAHGYRSLQEAVLVSEIGSDYGMGTDSVFLDYDLDSARYEGGSPAFAKASVSLAEPDGSWGKIEYCYYHGASPERFPYPEDEWTNAADCYSHLKGQIRQAIEYDGSGRKVSANQNWYRAMDAMGFVLCRTRMQEQKFLPCRDVLSGAAAEESCIQETNIYTEYEDRFYQKRRMLKEAMDGKGEKKGVSTEFIYAWEKIPEMLAARRLTEMHQSLQKEEDTGKILSWQRYQYACTSNGRYYLQREEAYDDTWEEPWVCQREAVQVNEWGETVCEKDAQGQFHSYFYDASGNFLVAEFSNAAPNQALYCGFEDYENMDRHSMKKGGLRERVRAGTGFGGNRYLEIEKGNALIMKVMPGKEGLLAAFGAKSAGSIYLSFQGKVQKVSLKTEGWEKIFGTYLQESEEEIRVELYGEEDLLVTGVFLSPLLSEGKAYVYTGSFRRQTAVYTNRGLGSRVWYDRLENEIVSYQEDGTCSKLVRICRRQQENADKLDSYGIRPEPLPEKDKGFGFMPDETATIVMPKGGYVQRRGEERGDSSKWWRRQGMEWVFAPAENQALFFADSRKAADFQLTLGSLSLKKEKTAWQLFAGNNKKLAEGEISSPDYFLLLRVSDRLQLSWGGRILYTGAVSGLKGALEAQLSWKGEQEPEILGFGPDPQITVTFTDYAGKPIQDIGVTEHGIVVGATVYNALGQGEIVPRNVYLEGECWEYRSGFVENFDWSAGTLSGEQAKIYPEDGGYSYSQAQCTREPGPKPSCVGQAGKKWNISAGGKVTRYEYFSNLTSLWGVPKMACCLKQQISPAGNRLLEGTDGFGNTILSIAGGETSGFAVTKSEYDLAGNRVRVYYPNYFAGSGSAESFSSTYAYDGRNRMISQKESDSREVRFIYDKTGKIRFKYTGEHEGEYLYYVYDSYGRKTQEGWAKGAWEEEKLKKEANVPHTPPAESRARFQYIYDGDGSDAALLGHLWRTQSFDEEGRLVSEEEYFYDSKGRVSRQRICTKGHVEEMEIQWEERGNAVSYTIGNETIAYQYDLLGRLQEIACQGTCIYSCVYNSEGNVTKEIYAPDCEDKLVREYSYDSAQWLTAIRDKYFSQELSYNDDGKITRIAGGMAGDSQVWDYAYDSLGRLNSYAKGGEKKQIGLDINGNQILSDGEKYTYHSGTNRFAQGEGQTFVYGSSGNVARMQRFGDAWEYSASGSQSFPYSRTQPSQIVLEYDRVTGRIASVRQGEHTCSYDYGVSGCTAIHNGENTIWLTQDAQGRLLSETRQDGSRVWCVYGAKGAAAMILDGSVYYLIKDYHGSVCGVYQEGKMLAEFSYDPKGRILDRIIRDETVNRLIPLRFIGARYEEDYGLYRMKYRLYDPVIGRFLNIDPENQYASPYIYGGADWVNYIDPEGAASAGWSVLSFFAGIACILGGAALMIATAGMGSAAGIALGFVGAGVIGAGIGVTTYSISAVISDDFKLTDCLIYAGMGFLSGAAGAGIGAGVSALTPVIGMTASALVDVGTGIVVGGADAFLSNGLINLNHHRDFCKNWGVNVAIGCVVGGIGGCISGMSSALRNQRAFFGRTQDYTLGIKNYSLVGAHGHLRLRYNEPGMPDMYTDYGFYGVRNAEYQSPGGSSHMFQVNERAMNRFNRDLLGVEGKYNRYFKTTPDGTREFIVNQNIVGPNCTTYVMERLASGGINMPIWMRSPALASLWNGMIRRFQ</sequence>
<proteinExistence type="predicted"/>
<protein>
    <submittedName>
        <fullName evidence="1">Uncharacterized protein</fullName>
    </submittedName>
</protein>
<accession>A0AC61RZU8</accession>
<gene>
    <name evidence="1" type="ORF">E5329_03585</name>
</gene>
<dbReference type="Proteomes" id="UP000304953">
    <property type="component" value="Unassembled WGS sequence"/>
</dbReference>
<evidence type="ECO:0000313" key="2">
    <source>
        <dbReference type="Proteomes" id="UP000304953"/>
    </source>
</evidence>
<name>A0AC61RZU8_9FIRM</name>
<reference evidence="1" key="1">
    <citation type="submission" date="2019-04" db="EMBL/GenBank/DDBJ databases">
        <title>Microbes associate with the intestines of laboratory mice.</title>
        <authorList>
            <person name="Navarre W."/>
            <person name="Wong E."/>
            <person name="Huang K."/>
            <person name="Tropini C."/>
            <person name="Ng K."/>
            <person name="Yu B."/>
        </authorList>
    </citation>
    <scope>NUCLEOTIDE SEQUENCE</scope>
    <source>
        <strain evidence="1">NM01_1-7b</strain>
    </source>
</reference>
<keyword evidence="2" id="KW-1185">Reference proteome</keyword>